<evidence type="ECO:0000256" key="2">
    <source>
        <dbReference type="ARBA" id="ARBA00023125"/>
    </source>
</evidence>
<evidence type="ECO:0000313" key="9">
    <source>
        <dbReference type="EMBL" id="VDK57158.1"/>
    </source>
</evidence>
<dbReference type="OrthoDB" id="7442607at2759"/>
<evidence type="ECO:0000259" key="8">
    <source>
        <dbReference type="PROSITE" id="PS50252"/>
    </source>
</evidence>
<dbReference type="AlphaFoldDB" id="A0A183DEE5"/>
<dbReference type="GO" id="GO:0005634">
    <property type="term" value="C:nucleus"/>
    <property type="evidence" value="ECO:0007669"/>
    <property type="project" value="UniProtKB-SubCell"/>
</dbReference>
<reference evidence="9 10" key="2">
    <citation type="submission" date="2018-11" db="EMBL/GenBank/DDBJ databases">
        <authorList>
            <consortium name="Pathogen Informatics"/>
        </authorList>
    </citation>
    <scope>NUCLEOTIDE SEQUENCE [LARGE SCALE GENOMIC DNA]</scope>
</reference>
<keyword evidence="1" id="KW-0805">Transcription regulation</keyword>
<dbReference type="GO" id="GO:0003677">
    <property type="term" value="F:DNA binding"/>
    <property type="evidence" value="ECO:0007669"/>
    <property type="project" value="UniProtKB-UniRule"/>
</dbReference>
<reference evidence="11" key="1">
    <citation type="submission" date="2016-06" db="UniProtKB">
        <authorList>
            <consortium name="WormBaseParasite"/>
        </authorList>
    </citation>
    <scope>IDENTIFICATION</scope>
</reference>
<dbReference type="InterPro" id="IPR046360">
    <property type="entry name" value="T-box_DNA-bd"/>
</dbReference>
<proteinExistence type="predicted"/>
<dbReference type="GO" id="GO:0045893">
    <property type="term" value="P:positive regulation of DNA-templated transcription"/>
    <property type="evidence" value="ECO:0007669"/>
    <property type="project" value="InterPro"/>
</dbReference>
<evidence type="ECO:0000256" key="1">
    <source>
        <dbReference type="ARBA" id="ARBA00023015"/>
    </source>
</evidence>
<evidence type="ECO:0000256" key="6">
    <source>
        <dbReference type="SAM" id="MobiDB-lite"/>
    </source>
</evidence>
<dbReference type="WBParaSite" id="GPUH_0000709501-mRNA-1">
    <property type="protein sequence ID" value="GPUH_0000709501-mRNA-1"/>
    <property type="gene ID" value="GPUH_0000709501"/>
</dbReference>
<evidence type="ECO:0000256" key="4">
    <source>
        <dbReference type="ARBA" id="ARBA00023242"/>
    </source>
</evidence>
<keyword evidence="2 5" id="KW-0238">DNA-binding</keyword>
<sequence length="159" mass="17935">MGRAWRRPDWLVFLFHAMGHICCGFSSRSHHHHYRHRWMCRMRSSKAINHTVLGISDDHIIEYLIGDTVTGESGDNCDSDIQNYGARSASPRNSRLSGGNPRCESEGSGGDYALKKKLSAALQDYHPALRNVSMRLEGSSLWNKFHAFGTEMIVTKTGR</sequence>
<evidence type="ECO:0000313" key="10">
    <source>
        <dbReference type="Proteomes" id="UP000271098"/>
    </source>
</evidence>
<dbReference type="InterPro" id="IPR036960">
    <property type="entry name" value="T-box_sf"/>
</dbReference>
<organism evidence="11">
    <name type="scientific">Gongylonema pulchrum</name>
    <dbReference type="NCBI Taxonomy" id="637853"/>
    <lineage>
        <taxon>Eukaryota</taxon>
        <taxon>Metazoa</taxon>
        <taxon>Ecdysozoa</taxon>
        <taxon>Nematoda</taxon>
        <taxon>Chromadorea</taxon>
        <taxon>Rhabditida</taxon>
        <taxon>Spirurina</taxon>
        <taxon>Spiruromorpha</taxon>
        <taxon>Spiruroidea</taxon>
        <taxon>Gongylonematidae</taxon>
        <taxon>Gongylonema</taxon>
    </lineage>
</organism>
<comment type="caution">
    <text evidence="5">Lacks conserved residue(s) required for the propagation of feature annotation.</text>
</comment>
<feature type="region of interest" description="Disordered" evidence="6">
    <location>
        <begin position="83"/>
        <end position="107"/>
    </location>
</feature>
<evidence type="ECO:0000256" key="5">
    <source>
        <dbReference type="PROSITE-ProRule" id="PRU00201"/>
    </source>
</evidence>
<dbReference type="InterPro" id="IPR008967">
    <property type="entry name" value="p53-like_TF_DNA-bd_sf"/>
</dbReference>
<evidence type="ECO:0000256" key="3">
    <source>
        <dbReference type="ARBA" id="ARBA00023163"/>
    </source>
</evidence>
<keyword evidence="7" id="KW-0732">Signal</keyword>
<keyword evidence="10" id="KW-1185">Reference proteome</keyword>
<name>A0A183DEE5_9BILA</name>
<protein>
    <submittedName>
        <fullName evidence="11">T-box domain-containing protein</fullName>
    </submittedName>
</protein>
<feature type="signal peptide" evidence="7">
    <location>
        <begin position="1"/>
        <end position="24"/>
    </location>
</feature>
<feature type="chain" id="PRO_5043138716" evidence="7">
    <location>
        <begin position="25"/>
        <end position="159"/>
    </location>
</feature>
<dbReference type="PROSITE" id="PS50252">
    <property type="entry name" value="TBOX_3"/>
    <property type="match status" value="1"/>
</dbReference>
<keyword evidence="3" id="KW-0804">Transcription</keyword>
<dbReference type="Proteomes" id="UP000271098">
    <property type="component" value="Unassembled WGS sequence"/>
</dbReference>
<dbReference type="GO" id="GO:0003700">
    <property type="term" value="F:DNA-binding transcription factor activity"/>
    <property type="evidence" value="ECO:0007669"/>
    <property type="project" value="InterPro"/>
</dbReference>
<feature type="domain" description="T-box" evidence="8">
    <location>
        <begin position="136"/>
        <end position="159"/>
    </location>
</feature>
<dbReference type="EMBL" id="UYRT01017751">
    <property type="protein sequence ID" value="VDK57158.1"/>
    <property type="molecule type" value="Genomic_DNA"/>
</dbReference>
<dbReference type="Gene3D" id="2.60.40.820">
    <property type="entry name" value="Transcription factor, T-box"/>
    <property type="match status" value="1"/>
</dbReference>
<comment type="subcellular location">
    <subcellularLocation>
        <location evidence="5">Nucleus</location>
    </subcellularLocation>
</comment>
<evidence type="ECO:0000256" key="7">
    <source>
        <dbReference type="SAM" id="SignalP"/>
    </source>
</evidence>
<evidence type="ECO:0000313" key="11">
    <source>
        <dbReference type="WBParaSite" id="GPUH_0000709501-mRNA-1"/>
    </source>
</evidence>
<accession>A0A183DEE5</accession>
<gene>
    <name evidence="9" type="ORF">GPUH_LOCUS7085</name>
</gene>
<dbReference type="SUPFAM" id="SSF49417">
    <property type="entry name" value="p53-like transcription factors"/>
    <property type="match status" value="1"/>
</dbReference>
<keyword evidence="4 5" id="KW-0539">Nucleus</keyword>